<proteinExistence type="predicted"/>
<organism evidence="1 2">
    <name type="scientific">Latilactobacillus graminis DSM 20719</name>
    <dbReference type="NCBI Taxonomy" id="1423752"/>
    <lineage>
        <taxon>Bacteria</taxon>
        <taxon>Bacillati</taxon>
        <taxon>Bacillota</taxon>
        <taxon>Bacilli</taxon>
        <taxon>Lactobacillales</taxon>
        <taxon>Lactobacillaceae</taxon>
        <taxon>Latilactobacillus</taxon>
    </lineage>
</organism>
<reference evidence="1 2" key="1">
    <citation type="journal article" date="2015" name="Genome Announc.">
        <title>Expanding the biotechnology potential of lactobacilli through comparative genomics of 213 strains and associated genera.</title>
        <authorList>
            <person name="Sun Z."/>
            <person name="Harris H.M."/>
            <person name="McCann A."/>
            <person name="Guo C."/>
            <person name="Argimon S."/>
            <person name="Zhang W."/>
            <person name="Yang X."/>
            <person name="Jeffery I.B."/>
            <person name="Cooney J.C."/>
            <person name="Kagawa T.F."/>
            <person name="Liu W."/>
            <person name="Song Y."/>
            <person name="Salvetti E."/>
            <person name="Wrobel A."/>
            <person name="Rasinkangas P."/>
            <person name="Parkhill J."/>
            <person name="Rea M.C."/>
            <person name="O'Sullivan O."/>
            <person name="Ritari J."/>
            <person name="Douillard F.P."/>
            <person name="Paul Ross R."/>
            <person name="Yang R."/>
            <person name="Briner A.E."/>
            <person name="Felis G.E."/>
            <person name="de Vos W.M."/>
            <person name="Barrangou R."/>
            <person name="Klaenhammer T.R."/>
            <person name="Caufield P.W."/>
            <person name="Cui Y."/>
            <person name="Zhang H."/>
            <person name="O'Toole P.W."/>
        </authorList>
    </citation>
    <scope>NUCLEOTIDE SEQUENCE [LARGE SCALE GENOMIC DNA]</scope>
    <source>
        <strain evidence="1 2">DSM 20719</strain>
    </source>
</reference>
<dbReference type="AlphaFoldDB" id="A0AA89I4V7"/>
<dbReference type="Proteomes" id="UP000050823">
    <property type="component" value="Unassembled WGS sequence"/>
</dbReference>
<sequence length="79" mass="9051">MTLKVKMEMIAMLVIKYVNGQNSAEKTYKKAAEFVANQQLEVPDFEDYVQITQVTLDGKPITLADTTMRGLYNYLNQEN</sequence>
<evidence type="ECO:0000313" key="2">
    <source>
        <dbReference type="Proteomes" id="UP000050823"/>
    </source>
</evidence>
<accession>A0AA89I4V7</accession>
<comment type="caution">
    <text evidence="1">The sequence shown here is derived from an EMBL/GenBank/DDBJ whole genome shotgun (WGS) entry which is preliminary data.</text>
</comment>
<evidence type="ECO:0000313" key="1">
    <source>
        <dbReference type="EMBL" id="KRM22409.1"/>
    </source>
</evidence>
<dbReference type="EMBL" id="AYZB01000035">
    <property type="protein sequence ID" value="KRM22409.1"/>
    <property type="molecule type" value="Genomic_DNA"/>
</dbReference>
<protein>
    <submittedName>
        <fullName evidence="1">Uncharacterized protein</fullName>
    </submittedName>
</protein>
<dbReference type="Gene3D" id="3.30.1490.390">
    <property type="match status" value="1"/>
</dbReference>
<name>A0AA89I4V7_9LACO</name>
<gene>
    <name evidence="1" type="ORF">FC90_GL001012</name>
</gene>